<name>A0ABR1R1Y4_9PEZI</name>
<evidence type="ECO:0000313" key="3">
    <source>
        <dbReference type="EMBL" id="KAK7996072.1"/>
    </source>
</evidence>
<dbReference type="PANTHER" id="PTHR35910:SF1">
    <property type="entry name" value="2EXR DOMAIN-CONTAINING PROTEIN"/>
    <property type="match status" value="1"/>
</dbReference>
<proteinExistence type="predicted"/>
<evidence type="ECO:0000313" key="4">
    <source>
        <dbReference type="Proteomes" id="UP001396898"/>
    </source>
</evidence>
<feature type="domain" description="2EXR" evidence="2">
    <location>
        <begin position="33"/>
        <end position="113"/>
    </location>
</feature>
<dbReference type="EMBL" id="JAQQWI010000022">
    <property type="protein sequence ID" value="KAK7996072.1"/>
    <property type="molecule type" value="Genomic_DNA"/>
</dbReference>
<evidence type="ECO:0000256" key="1">
    <source>
        <dbReference type="SAM" id="MobiDB-lite"/>
    </source>
</evidence>
<feature type="region of interest" description="Disordered" evidence="1">
    <location>
        <begin position="1"/>
        <end position="35"/>
    </location>
</feature>
<sequence>MSLPIDTCRNTASSQPPQFEDVKEDSPSRTREFHPFSRLPPELRQQIWSLSIEPREFVFHLDYHLVSRSRNPALLDVCSESRDYALKFHYVKSRNGPYCPFRYQWVNFDVDTVRLAAHRDSVFLAAQYPIQKLIVECRGGDMATGSLYNILGMLLGITELREVALVGFKSCPPSPRYRNWWLGWLQLFEALYFPEADGDRARFGLRVVMPEHVEEGGPTELTLNNFLEK</sequence>
<keyword evidence="4" id="KW-1185">Reference proteome</keyword>
<dbReference type="Pfam" id="PF20150">
    <property type="entry name" value="2EXR"/>
    <property type="match status" value="1"/>
</dbReference>
<dbReference type="InterPro" id="IPR045518">
    <property type="entry name" value="2EXR"/>
</dbReference>
<reference evidence="3 4" key="1">
    <citation type="submission" date="2023-01" db="EMBL/GenBank/DDBJ databases">
        <title>Analysis of 21 Apiospora genomes using comparative genomics revels a genus with tremendous synthesis potential of carbohydrate active enzymes and secondary metabolites.</title>
        <authorList>
            <person name="Sorensen T."/>
        </authorList>
    </citation>
    <scope>NUCLEOTIDE SEQUENCE [LARGE SCALE GENOMIC DNA]</scope>
    <source>
        <strain evidence="3 4">CBS 20057</strain>
    </source>
</reference>
<comment type="caution">
    <text evidence="3">The sequence shown here is derived from an EMBL/GenBank/DDBJ whole genome shotgun (WGS) entry which is preliminary data.</text>
</comment>
<accession>A0ABR1R1Y4</accession>
<feature type="compositionally biased region" description="Basic and acidic residues" evidence="1">
    <location>
        <begin position="20"/>
        <end position="35"/>
    </location>
</feature>
<gene>
    <name evidence="3" type="ORF">PG991_015539</name>
</gene>
<dbReference type="PANTHER" id="PTHR35910">
    <property type="entry name" value="2EXR DOMAIN-CONTAINING PROTEIN"/>
    <property type="match status" value="1"/>
</dbReference>
<evidence type="ECO:0000259" key="2">
    <source>
        <dbReference type="Pfam" id="PF20150"/>
    </source>
</evidence>
<protein>
    <recommendedName>
        <fullName evidence="2">2EXR domain-containing protein</fullName>
    </recommendedName>
</protein>
<dbReference type="Proteomes" id="UP001396898">
    <property type="component" value="Unassembled WGS sequence"/>
</dbReference>
<feature type="compositionally biased region" description="Polar residues" evidence="1">
    <location>
        <begin position="8"/>
        <end position="17"/>
    </location>
</feature>
<organism evidence="3 4">
    <name type="scientific">Apiospora marii</name>
    <dbReference type="NCBI Taxonomy" id="335849"/>
    <lineage>
        <taxon>Eukaryota</taxon>
        <taxon>Fungi</taxon>
        <taxon>Dikarya</taxon>
        <taxon>Ascomycota</taxon>
        <taxon>Pezizomycotina</taxon>
        <taxon>Sordariomycetes</taxon>
        <taxon>Xylariomycetidae</taxon>
        <taxon>Amphisphaeriales</taxon>
        <taxon>Apiosporaceae</taxon>
        <taxon>Apiospora</taxon>
    </lineage>
</organism>